<evidence type="ECO:0000313" key="14">
    <source>
        <dbReference type="Proteomes" id="UP000242877"/>
    </source>
</evidence>
<evidence type="ECO:0000259" key="12">
    <source>
        <dbReference type="Pfam" id="PF01529"/>
    </source>
</evidence>
<dbReference type="OrthoDB" id="302728at2759"/>
<evidence type="ECO:0000256" key="4">
    <source>
        <dbReference type="ARBA" id="ARBA00022989"/>
    </source>
</evidence>
<evidence type="ECO:0000256" key="10">
    <source>
        <dbReference type="RuleBase" id="RU079119"/>
    </source>
</evidence>
<evidence type="ECO:0000256" key="2">
    <source>
        <dbReference type="ARBA" id="ARBA00022679"/>
    </source>
</evidence>
<dbReference type="Pfam" id="PF01529">
    <property type="entry name" value="DHHC"/>
    <property type="match status" value="1"/>
</dbReference>
<proteinExistence type="inferred from homology"/>
<feature type="transmembrane region" description="Helical" evidence="10">
    <location>
        <begin position="297"/>
        <end position="322"/>
    </location>
</feature>
<keyword evidence="2 10" id="KW-0808">Transferase</keyword>
<evidence type="ECO:0000256" key="6">
    <source>
        <dbReference type="ARBA" id="ARBA00023139"/>
    </source>
</evidence>
<dbReference type="GO" id="GO:0019706">
    <property type="term" value="F:protein-cysteine S-palmitoyltransferase activity"/>
    <property type="evidence" value="ECO:0007669"/>
    <property type="project" value="UniProtKB-EC"/>
</dbReference>
<evidence type="ECO:0000256" key="11">
    <source>
        <dbReference type="SAM" id="MobiDB-lite"/>
    </source>
</evidence>
<evidence type="ECO:0000256" key="7">
    <source>
        <dbReference type="ARBA" id="ARBA00023288"/>
    </source>
</evidence>
<comment type="catalytic activity">
    <reaction evidence="9 10">
        <text>L-cysteinyl-[protein] + hexadecanoyl-CoA = S-hexadecanoyl-L-cysteinyl-[protein] + CoA</text>
        <dbReference type="Rhea" id="RHEA:36683"/>
        <dbReference type="Rhea" id="RHEA-COMP:10131"/>
        <dbReference type="Rhea" id="RHEA-COMP:11032"/>
        <dbReference type="ChEBI" id="CHEBI:29950"/>
        <dbReference type="ChEBI" id="CHEBI:57287"/>
        <dbReference type="ChEBI" id="CHEBI:57379"/>
        <dbReference type="ChEBI" id="CHEBI:74151"/>
        <dbReference type="EC" id="2.3.1.225"/>
    </reaction>
</comment>
<dbReference type="EMBL" id="AZGZ01000014">
    <property type="protein sequence ID" value="KZZ91282.1"/>
    <property type="molecule type" value="Genomic_DNA"/>
</dbReference>
<dbReference type="PANTHER" id="PTHR12246">
    <property type="entry name" value="PALMITOYLTRANSFERASE ZDHHC16"/>
    <property type="match status" value="1"/>
</dbReference>
<keyword evidence="6" id="KW-0564">Palmitate</keyword>
<feature type="transmembrane region" description="Helical" evidence="10">
    <location>
        <begin position="111"/>
        <end position="133"/>
    </location>
</feature>
<evidence type="ECO:0000256" key="5">
    <source>
        <dbReference type="ARBA" id="ARBA00023136"/>
    </source>
</evidence>
<feature type="region of interest" description="Disordered" evidence="11">
    <location>
        <begin position="65"/>
        <end position="92"/>
    </location>
</feature>
<accession>A0A167YFP5</accession>
<dbReference type="EC" id="2.3.1.225" evidence="10"/>
<feature type="region of interest" description="Disordered" evidence="11">
    <location>
        <begin position="1"/>
        <end position="48"/>
    </location>
</feature>
<keyword evidence="8 10" id="KW-0012">Acyltransferase</keyword>
<dbReference type="AlphaFoldDB" id="A0A167YFP5"/>
<gene>
    <name evidence="13" type="ORF">AAP_03452</name>
</gene>
<dbReference type="InterPro" id="IPR001594">
    <property type="entry name" value="Palmitoyltrfase_DHHC"/>
</dbReference>
<comment type="domain">
    <text evidence="10">The DHHC domain is required for palmitoyltransferase activity.</text>
</comment>
<evidence type="ECO:0000256" key="1">
    <source>
        <dbReference type="ARBA" id="ARBA00004141"/>
    </source>
</evidence>
<sequence length="598" mass="66866">MESASTPTPTPMPTPMSTTANAHAPYSLSSRLLSSSSPSSSPLPSPPPKRRFSFSLIDSIPSRSVSPTLSTTAANHRSSTASTTTTTTTTPATASVMLRKPLRILRRCERWCCGCLSCLPLAFVYSLTTWAAWVEVELGFSASKSHWVGKFTSLLGITLYALLNLCYTFAVFTDPGSPSGNTSSTSSAYDYAHLPTTEMETAAYNPLTVSSNGEPRYCRKCQLPKPDRAHHCSTCKRCILKMDHHCPWLATCVGFRNYKSFLLFLIYVSIFCWLCLAVTMDIIVVDVLALDDPADTMVGVGCFILAVLAGVLGLVLTGFTAWHISLVARNLTTIESLERTRYVMPLRDILDHKRKEILMAWNQGVLAPPVNIQKRNEAQEAARSRGQYDEWQKHSDNGRFSHTVNPYQGANYAPEHLHELERHYLYLDDSEADALPHAYDRGWRENFRLLFGENRVWWWLPTKNVYGDGWVWPINPEFAIARQTLEKKREQRIHDIVEGWRLFYWTQSPTGPSVPTSSRPGLITQAGAWPQPKNPYAIAAAKRAEEEMRIDMDMNANVNMSTRMRYDGGDGDEDLEQGGGGLSLKTLDFDKSGVQRGN</sequence>
<feature type="compositionally biased region" description="Low complexity" evidence="11">
    <location>
        <begin position="70"/>
        <end position="92"/>
    </location>
</feature>
<evidence type="ECO:0000256" key="8">
    <source>
        <dbReference type="ARBA" id="ARBA00023315"/>
    </source>
</evidence>
<comment type="caution">
    <text evidence="13">The sequence shown here is derived from an EMBL/GenBank/DDBJ whole genome shotgun (WGS) entry which is preliminary data.</text>
</comment>
<feature type="compositionally biased region" description="Low complexity" evidence="11">
    <location>
        <begin position="27"/>
        <end position="40"/>
    </location>
</feature>
<dbReference type="InterPro" id="IPR039859">
    <property type="entry name" value="PFA4/ZDH16/20/ERF2-like"/>
</dbReference>
<evidence type="ECO:0000313" key="13">
    <source>
        <dbReference type="EMBL" id="KZZ91282.1"/>
    </source>
</evidence>
<feature type="domain" description="Palmitoyltransferase DHHC" evidence="12">
    <location>
        <begin position="212"/>
        <end position="338"/>
    </location>
</feature>
<name>A0A167YFP5_9EURO</name>
<feature type="compositionally biased region" description="Basic and acidic residues" evidence="11">
    <location>
        <begin position="587"/>
        <end position="598"/>
    </location>
</feature>
<keyword evidence="7" id="KW-0449">Lipoprotein</keyword>
<feature type="transmembrane region" description="Helical" evidence="10">
    <location>
        <begin position="153"/>
        <end position="172"/>
    </location>
</feature>
<organism evidence="13 14">
    <name type="scientific">Ascosphaera apis ARSEF 7405</name>
    <dbReference type="NCBI Taxonomy" id="392613"/>
    <lineage>
        <taxon>Eukaryota</taxon>
        <taxon>Fungi</taxon>
        <taxon>Dikarya</taxon>
        <taxon>Ascomycota</taxon>
        <taxon>Pezizomycotina</taxon>
        <taxon>Eurotiomycetes</taxon>
        <taxon>Eurotiomycetidae</taxon>
        <taxon>Onygenales</taxon>
        <taxon>Ascosphaeraceae</taxon>
        <taxon>Ascosphaera</taxon>
    </lineage>
</organism>
<keyword evidence="14" id="KW-1185">Reference proteome</keyword>
<keyword evidence="3 10" id="KW-0812">Transmembrane</keyword>
<comment type="similarity">
    <text evidence="10">Belongs to the DHHC palmitoyltransferase family.</text>
</comment>
<protein>
    <recommendedName>
        <fullName evidence="10">Palmitoyltransferase</fullName>
        <ecNumber evidence="10">2.3.1.225</ecNumber>
    </recommendedName>
</protein>
<feature type="region of interest" description="Disordered" evidence="11">
    <location>
        <begin position="563"/>
        <end position="598"/>
    </location>
</feature>
<dbReference type="Proteomes" id="UP000242877">
    <property type="component" value="Unassembled WGS sequence"/>
</dbReference>
<dbReference type="VEuPathDB" id="FungiDB:AAP_03452"/>
<evidence type="ECO:0000256" key="9">
    <source>
        <dbReference type="ARBA" id="ARBA00048048"/>
    </source>
</evidence>
<dbReference type="GO" id="GO:0016020">
    <property type="term" value="C:membrane"/>
    <property type="evidence" value="ECO:0007669"/>
    <property type="project" value="UniProtKB-SubCell"/>
</dbReference>
<dbReference type="PROSITE" id="PS50216">
    <property type="entry name" value="DHHC"/>
    <property type="match status" value="1"/>
</dbReference>
<evidence type="ECO:0000256" key="3">
    <source>
        <dbReference type="ARBA" id="ARBA00022692"/>
    </source>
</evidence>
<comment type="subcellular location">
    <subcellularLocation>
        <location evidence="1">Membrane</location>
        <topology evidence="1">Multi-pass membrane protein</topology>
    </subcellularLocation>
</comment>
<keyword evidence="5 10" id="KW-0472">Membrane</keyword>
<keyword evidence="4 10" id="KW-1133">Transmembrane helix</keyword>
<reference evidence="13 14" key="1">
    <citation type="journal article" date="2016" name="Genome Biol. Evol.">
        <title>Divergent and convergent evolution of fungal pathogenicity.</title>
        <authorList>
            <person name="Shang Y."/>
            <person name="Xiao G."/>
            <person name="Zheng P."/>
            <person name="Cen K."/>
            <person name="Zhan S."/>
            <person name="Wang C."/>
        </authorList>
    </citation>
    <scope>NUCLEOTIDE SEQUENCE [LARGE SCALE GENOMIC DNA]</scope>
    <source>
        <strain evidence="13 14">ARSEF 7405</strain>
    </source>
</reference>
<feature type="transmembrane region" description="Helical" evidence="10">
    <location>
        <begin position="261"/>
        <end position="285"/>
    </location>
</feature>